<dbReference type="InterPro" id="IPR051541">
    <property type="entry name" value="PTS_SugarTrans_NitroReg"/>
</dbReference>
<evidence type="ECO:0000313" key="2">
    <source>
        <dbReference type="EMBL" id="VAW97454.1"/>
    </source>
</evidence>
<dbReference type="GO" id="GO:0009401">
    <property type="term" value="P:phosphoenolpyruvate-dependent sugar phosphotransferase system"/>
    <property type="evidence" value="ECO:0007669"/>
    <property type="project" value="InterPro"/>
</dbReference>
<dbReference type="PROSITE" id="PS51094">
    <property type="entry name" value="PTS_EIIA_TYPE_2"/>
    <property type="match status" value="1"/>
</dbReference>
<dbReference type="GO" id="GO:0008982">
    <property type="term" value="F:protein-N(PI)-phosphohistidine-sugar phosphotransferase activity"/>
    <property type="evidence" value="ECO:0007669"/>
    <property type="project" value="InterPro"/>
</dbReference>
<dbReference type="SUPFAM" id="SSF55804">
    <property type="entry name" value="Phoshotransferase/anion transport protein"/>
    <property type="match status" value="1"/>
</dbReference>
<dbReference type="Gene3D" id="3.40.930.10">
    <property type="entry name" value="Mannitol-specific EII, Chain A"/>
    <property type="match status" value="1"/>
</dbReference>
<organism evidence="2">
    <name type="scientific">hydrothermal vent metagenome</name>
    <dbReference type="NCBI Taxonomy" id="652676"/>
    <lineage>
        <taxon>unclassified sequences</taxon>
        <taxon>metagenomes</taxon>
        <taxon>ecological metagenomes</taxon>
    </lineage>
</organism>
<dbReference type="InterPro" id="IPR002178">
    <property type="entry name" value="PTS_EIIA_type-2_dom"/>
</dbReference>
<accession>A0A3B1ATY5</accession>
<reference evidence="2" key="1">
    <citation type="submission" date="2018-06" db="EMBL/GenBank/DDBJ databases">
        <authorList>
            <person name="Zhirakovskaya E."/>
        </authorList>
    </citation>
    <scope>NUCLEOTIDE SEQUENCE</scope>
</reference>
<dbReference type="NCBIfam" id="TIGR01419">
    <property type="entry name" value="nitro_reg_IIA"/>
    <property type="match status" value="1"/>
</dbReference>
<protein>
    <submittedName>
        <fullName evidence="2">PTS IIA-like nitrogen-regulatory protein PtsN</fullName>
    </submittedName>
</protein>
<dbReference type="Pfam" id="PF00359">
    <property type="entry name" value="PTS_EIIA_2"/>
    <property type="match status" value="1"/>
</dbReference>
<dbReference type="EMBL" id="UOFR01000049">
    <property type="protein sequence ID" value="VAW97454.1"/>
    <property type="molecule type" value="Genomic_DNA"/>
</dbReference>
<dbReference type="PANTHER" id="PTHR47738">
    <property type="entry name" value="PTS SYSTEM FRUCTOSE-LIKE EIIA COMPONENT-RELATED"/>
    <property type="match status" value="1"/>
</dbReference>
<evidence type="ECO:0000259" key="1">
    <source>
        <dbReference type="PROSITE" id="PS51094"/>
    </source>
</evidence>
<dbReference type="PROSITE" id="PS00372">
    <property type="entry name" value="PTS_EIIA_TYPE_2_HIS"/>
    <property type="match status" value="1"/>
</dbReference>
<gene>
    <name evidence="2" type="ORF">MNBD_GAMMA21-2520</name>
</gene>
<dbReference type="InterPro" id="IPR006320">
    <property type="entry name" value="PTS_Nitro_regul"/>
</dbReference>
<dbReference type="CDD" id="cd00211">
    <property type="entry name" value="PTS_IIA_fru"/>
    <property type="match status" value="1"/>
</dbReference>
<dbReference type="PANTHER" id="PTHR47738:SF1">
    <property type="entry name" value="NITROGEN REGULATORY PROTEIN"/>
    <property type="match status" value="1"/>
</dbReference>
<feature type="domain" description="PTS EIIA type-2" evidence="1">
    <location>
        <begin position="5"/>
        <end position="149"/>
    </location>
</feature>
<name>A0A3B1ATY5_9ZZZZ</name>
<dbReference type="GO" id="GO:0030295">
    <property type="term" value="F:protein kinase activator activity"/>
    <property type="evidence" value="ECO:0007669"/>
    <property type="project" value="TreeGrafter"/>
</dbReference>
<sequence>MLLSDLVTPDRIACAVNAQSKKRALEQISEIISKSEDTISSNDVFESLLARERLGGTGVGYGVAIPHGRLKSSDHTVGAFIKLQNGVDYDAADRQPVDLLFALLVPENSTEEHLEILATLAKLFSDESFRTQLRDADNIDKIHQLLLEWEASQ</sequence>
<dbReference type="AlphaFoldDB" id="A0A3B1ATY5"/>
<dbReference type="InterPro" id="IPR016152">
    <property type="entry name" value="PTrfase/Anion_transptr"/>
</dbReference>
<proteinExistence type="predicted"/>